<dbReference type="EMBL" id="NUEQ01000106">
    <property type="protein sequence ID" value="PEJ26696.1"/>
    <property type="molecule type" value="Genomic_DNA"/>
</dbReference>
<evidence type="ECO:0000313" key="2">
    <source>
        <dbReference type="EMBL" id="PEJ26696.1"/>
    </source>
</evidence>
<gene>
    <name evidence="2" type="ORF">CN689_24925</name>
</gene>
<protein>
    <recommendedName>
        <fullName evidence="4">DUF3953 domain-containing protein</fullName>
    </recommendedName>
</protein>
<comment type="caution">
    <text evidence="2">The sequence shown here is derived from an EMBL/GenBank/DDBJ whole genome shotgun (WGS) entry which is preliminary data.</text>
</comment>
<feature type="transmembrane region" description="Helical" evidence="1">
    <location>
        <begin position="7"/>
        <end position="28"/>
    </location>
</feature>
<keyword evidence="1" id="KW-0472">Membrane</keyword>
<dbReference type="AlphaFoldDB" id="A0AAX0RYE0"/>
<keyword evidence="1" id="KW-0812">Transmembrane</keyword>
<evidence type="ECO:0008006" key="4">
    <source>
        <dbReference type="Google" id="ProtNLM"/>
    </source>
</evidence>
<feature type="transmembrane region" description="Helical" evidence="1">
    <location>
        <begin position="34"/>
        <end position="52"/>
    </location>
</feature>
<accession>A0AAX0RYE0</accession>
<name>A0AAX0RYE0_9BACI</name>
<sequence>MEKYFGVISFALIILVIGFFGMDVSLIINPEVSMFRLLMITGITLSLIFAGFSEKGYWKRVSLGLSILVGLFYFIGIEVMRNLFQGNGF</sequence>
<dbReference type="Proteomes" id="UP000220106">
    <property type="component" value="Unassembled WGS sequence"/>
</dbReference>
<reference evidence="2 3" key="1">
    <citation type="submission" date="2017-09" db="EMBL/GenBank/DDBJ databases">
        <title>Large-scale bioinformatics analysis of Bacillus genomes uncovers conserved roles of natural products in bacterial physiology.</title>
        <authorList>
            <consortium name="Agbiome Team Llc"/>
            <person name="Bleich R.M."/>
            <person name="Kirk G.J."/>
            <person name="Santa Maria K.C."/>
            <person name="Allen S.E."/>
            <person name="Farag S."/>
            <person name="Shank E.A."/>
            <person name="Bowers A."/>
        </authorList>
    </citation>
    <scope>NUCLEOTIDE SEQUENCE [LARGE SCALE GENOMIC DNA]</scope>
    <source>
        <strain evidence="2 3">AFS003229</strain>
    </source>
</reference>
<keyword evidence="1" id="KW-1133">Transmembrane helix</keyword>
<organism evidence="2 3">
    <name type="scientific">Peribacillus butanolivorans</name>
    <dbReference type="NCBI Taxonomy" id="421767"/>
    <lineage>
        <taxon>Bacteria</taxon>
        <taxon>Bacillati</taxon>
        <taxon>Bacillota</taxon>
        <taxon>Bacilli</taxon>
        <taxon>Bacillales</taxon>
        <taxon>Bacillaceae</taxon>
        <taxon>Peribacillus</taxon>
    </lineage>
</organism>
<evidence type="ECO:0000313" key="3">
    <source>
        <dbReference type="Proteomes" id="UP000220106"/>
    </source>
</evidence>
<dbReference type="RefSeq" id="WP_098177790.1">
    <property type="nucleotide sequence ID" value="NZ_NUEQ01000106.1"/>
</dbReference>
<proteinExistence type="predicted"/>
<evidence type="ECO:0000256" key="1">
    <source>
        <dbReference type="SAM" id="Phobius"/>
    </source>
</evidence>
<feature type="transmembrane region" description="Helical" evidence="1">
    <location>
        <begin position="64"/>
        <end position="84"/>
    </location>
</feature>